<dbReference type="PANTHER" id="PTHR43617:SF38">
    <property type="entry name" value="N-ACETYLTRANSFERASE DOMAIN-CONTAINING PROTEIN"/>
    <property type="match status" value="1"/>
</dbReference>
<dbReference type="AlphaFoldDB" id="A0AA95F016"/>
<keyword evidence="3" id="KW-1185">Reference proteome</keyword>
<sequence>MITIRFVSRDDVKDIQSIAHETWMSTYEHIYSLNYINNFIEKAYSREDLNRTIERDIQRSKRNFLIAEYNKETVGYAQIIQINDNEYELLRIYVRPKYQKLGIGKAFIEEFIKDLKPFNKLIAWVEKENDIGRFFYNKCGFKEVEELIEITEGHSTTLIKYELELIIEL</sequence>
<dbReference type="PROSITE" id="PS51186">
    <property type="entry name" value="GNAT"/>
    <property type="match status" value="1"/>
</dbReference>
<dbReference type="GO" id="GO:0016747">
    <property type="term" value="F:acyltransferase activity, transferring groups other than amino-acyl groups"/>
    <property type="evidence" value="ECO:0007669"/>
    <property type="project" value="InterPro"/>
</dbReference>
<feature type="domain" description="N-acetyltransferase" evidence="1">
    <location>
        <begin position="2"/>
        <end position="164"/>
    </location>
</feature>
<evidence type="ECO:0000259" key="1">
    <source>
        <dbReference type="PROSITE" id="PS51186"/>
    </source>
</evidence>
<dbReference type="InterPro" id="IPR050276">
    <property type="entry name" value="MshD_Acetyltransferase"/>
</dbReference>
<dbReference type="Gene3D" id="3.40.630.30">
    <property type="match status" value="1"/>
</dbReference>
<dbReference type="Proteomes" id="UP001178662">
    <property type="component" value="Chromosome"/>
</dbReference>
<dbReference type="Pfam" id="PF00583">
    <property type="entry name" value="Acetyltransf_1"/>
    <property type="match status" value="1"/>
</dbReference>
<dbReference type="PANTHER" id="PTHR43617">
    <property type="entry name" value="L-AMINO ACID N-ACETYLTRANSFERASE"/>
    <property type="match status" value="1"/>
</dbReference>
<dbReference type="CDD" id="cd04301">
    <property type="entry name" value="NAT_SF"/>
    <property type="match status" value="1"/>
</dbReference>
<dbReference type="InterPro" id="IPR000182">
    <property type="entry name" value="GNAT_dom"/>
</dbReference>
<dbReference type="InterPro" id="IPR016181">
    <property type="entry name" value="Acyl_CoA_acyltransferase"/>
</dbReference>
<reference evidence="2" key="1">
    <citation type="submission" date="2023-03" db="EMBL/GenBank/DDBJ databases">
        <title>Andean soil-derived lignocellulolytic bacterial consortium as a source of novel taxa and putative plastic-active enzymes.</title>
        <authorList>
            <person name="Diaz-Garcia L."/>
            <person name="Chuvochina M."/>
            <person name="Feuerriegel G."/>
            <person name="Bunk B."/>
            <person name="Sproer C."/>
            <person name="Streit W.R."/>
            <person name="Rodriguez L.M."/>
            <person name="Overmann J."/>
            <person name="Jimenez D.J."/>
        </authorList>
    </citation>
    <scope>NUCLEOTIDE SEQUENCE</scope>
    <source>
        <strain evidence="2">MAG 2441</strain>
    </source>
</reference>
<protein>
    <submittedName>
        <fullName evidence="2">GNAT family N-acetyltransferase</fullName>
    </submittedName>
</protein>
<evidence type="ECO:0000313" key="3">
    <source>
        <dbReference type="Proteomes" id="UP001178662"/>
    </source>
</evidence>
<gene>
    <name evidence="2" type="ORF">P0Y55_08570</name>
</gene>
<proteinExistence type="predicted"/>
<dbReference type="SUPFAM" id="SSF55729">
    <property type="entry name" value="Acyl-CoA N-acyltransferases (Nat)"/>
    <property type="match status" value="1"/>
</dbReference>
<organism evidence="2 3">
    <name type="scientific">Candidatus Cohnella colombiensis</name>
    <dbReference type="NCBI Taxonomy" id="3121368"/>
    <lineage>
        <taxon>Bacteria</taxon>
        <taxon>Bacillati</taxon>
        <taxon>Bacillota</taxon>
        <taxon>Bacilli</taxon>
        <taxon>Bacillales</taxon>
        <taxon>Paenibacillaceae</taxon>
        <taxon>Cohnella</taxon>
    </lineage>
</organism>
<accession>A0AA95F016</accession>
<name>A0AA95F016_9BACL</name>
<evidence type="ECO:0000313" key="2">
    <source>
        <dbReference type="EMBL" id="WEK56086.1"/>
    </source>
</evidence>
<dbReference type="EMBL" id="CP119317">
    <property type="protein sequence ID" value="WEK56086.1"/>
    <property type="molecule type" value="Genomic_DNA"/>
</dbReference>